<accession>A0A1I9G8X8</accession>
<dbReference type="AlphaFoldDB" id="A0A1I9G8X8"/>
<sequence length="174" mass="19945">MTIRRSSTDHNMSNYMKMHGLAKRLPNLRFRMRMKMIPQCESIDTSTTDIINSAIPLRNFQHMYNVRSQMRHHLNDHCVNVISKSSKISNNSILWCLLLAILFTSVVVVVDGQELSQLFLGSYPSQSRFLNFAGKSQRDIVVRLTKNLTEDTPVGTLIATFRAEDKDSMTHNLT</sequence>
<name>A0A1I9G8X8_BRUMA</name>
<keyword evidence="1" id="KW-0472">Membrane</keyword>
<reference evidence="2" key="2">
    <citation type="submission" date="2012-12" db="EMBL/GenBank/DDBJ databases">
        <authorList>
            <consortium name="WormBase Consortium"/>
            <person name="Ghedin E."/>
            <person name="Paulini M."/>
        </authorList>
    </citation>
    <scope>NUCLEOTIDE SEQUENCE</scope>
    <source>
        <strain evidence="2">FR3</strain>
    </source>
</reference>
<keyword evidence="1" id="KW-1133">Transmembrane helix</keyword>
<evidence type="ECO:0000313" key="2">
    <source>
        <dbReference type="EMBL" id="CDQ06602.1"/>
    </source>
</evidence>
<reference evidence="2" key="1">
    <citation type="journal article" date="2007" name="Science">
        <title>Draft genome of the filarial nematode parasite Brugia malayi.</title>
        <authorList>
            <person name="Ghedin E."/>
            <person name="Wang S."/>
            <person name="Spiro D."/>
            <person name="Caler E."/>
            <person name="Zhao Q."/>
            <person name="Crabtree J."/>
            <person name="Allen J.E."/>
            <person name="Delcher A.L."/>
            <person name="Guiliano D.B."/>
            <person name="Miranda-Saavedra D."/>
            <person name="Angiuoli S.V."/>
            <person name="Creasy T."/>
            <person name="Amedeo P."/>
            <person name="Haas B."/>
            <person name="El-Sayed N.M."/>
            <person name="Wortman J.R."/>
            <person name="Feldblyum T."/>
            <person name="Tallon L."/>
            <person name="Schatz M."/>
            <person name="Shumway M."/>
            <person name="Koo H."/>
            <person name="Salzberg S.L."/>
            <person name="Schobel S."/>
            <person name="Pertea M."/>
            <person name="Pop M."/>
            <person name="White O."/>
            <person name="Barton G.J."/>
            <person name="Carlow C.K."/>
            <person name="Crawford M.J."/>
            <person name="Daub J."/>
            <person name="Dimmic M.W."/>
            <person name="Estes C.F."/>
            <person name="Foster J.M."/>
            <person name="Ganatra M."/>
            <person name="Gregory W.F."/>
            <person name="Johnson N.M."/>
            <person name="Jin J."/>
            <person name="Komuniecki R."/>
            <person name="Korf I."/>
            <person name="Kumar S."/>
            <person name="Laney S."/>
            <person name="Li B.W."/>
            <person name="Li W."/>
            <person name="Lindblom T.H."/>
            <person name="Lustigman S."/>
            <person name="Ma D."/>
            <person name="Maina C.V."/>
            <person name="Martin D.M."/>
            <person name="McCarter J.P."/>
            <person name="McReynolds L."/>
            <person name="Mitreva M."/>
            <person name="Nutman T.B."/>
            <person name="Parkinson J."/>
            <person name="Peregrin-Alvarez J.M."/>
            <person name="Poole C."/>
            <person name="Ren Q."/>
            <person name="Saunders L."/>
            <person name="Sluder A.E."/>
            <person name="Smith K."/>
            <person name="Stanke M."/>
            <person name="Unnasch T.R."/>
            <person name="Ware J."/>
            <person name="Wei A.D."/>
            <person name="Weil G."/>
            <person name="Williams D.J."/>
            <person name="Zhang Y."/>
            <person name="Williams S.A."/>
            <person name="Fraser-Liggett C."/>
            <person name="Slatko B."/>
            <person name="Blaxter M.L."/>
            <person name="Scott A.L."/>
        </authorList>
    </citation>
    <scope>NUCLEOTIDE SEQUENCE</scope>
    <source>
        <strain evidence="2">FR3</strain>
    </source>
</reference>
<dbReference type="EMBL" id="LN855963">
    <property type="protein sequence ID" value="CDQ06602.1"/>
    <property type="molecule type" value="Genomic_DNA"/>
</dbReference>
<keyword evidence="1" id="KW-0812">Transmembrane</keyword>
<evidence type="ECO:0000256" key="1">
    <source>
        <dbReference type="SAM" id="Phobius"/>
    </source>
</evidence>
<protein>
    <submittedName>
        <fullName evidence="2">Bm8286</fullName>
    </submittedName>
</protein>
<organism evidence="2">
    <name type="scientific">Brugia malayi</name>
    <name type="common">Filarial nematode worm</name>
    <dbReference type="NCBI Taxonomy" id="6279"/>
    <lineage>
        <taxon>Eukaryota</taxon>
        <taxon>Metazoa</taxon>
        <taxon>Ecdysozoa</taxon>
        <taxon>Nematoda</taxon>
        <taxon>Chromadorea</taxon>
        <taxon>Rhabditida</taxon>
        <taxon>Spirurina</taxon>
        <taxon>Spiruromorpha</taxon>
        <taxon>Filarioidea</taxon>
        <taxon>Onchocercidae</taxon>
        <taxon>Brugia</taxon>
    </lineage>
</organism>
<proteinExistence type="predicted"/>
<gene>
    <name evidence="2" type="primary">Bm8286</name>
    <name evidence="2" type="ORF">BM_Bm8286</name>
</gene>
<feature type="transmembrane region" description="Helical" evidence="1">
    <location>
        <begin position="92"/>
        <end position="110"/>
    </location>
</feature>